<dbReference type="GO" id="GO:0008483">
    <property type="term" value="F:transaminase activity"/>
    <property type="evidence" value="ECO:0007669"/>
    <property type="project" value="InterPro"/>
</dbReference>
<dbReference type="FunFam" id="3.40.640.10:FF:000004">
    <property type="entry name" value="Acetylornithine aminotransferase"/>
    <property type="match status" value="1"/>
</dbReference>
<evidence type="ECO:0000313" key="3">
    <source>
        <dbReference type="EMBL" id="SUZ72215.1"/>
    </source>
</evidence>
<name>A0A381PYT3_9ZZZZ</name>
<comment type="cofactor">
    <cofactor evidence="1">
        <name>pyridoxal 5'-phosphate</name>
        <dbReference type="ChEBI" id="CHEBI:597326"/>
    </cofactor>
</comment>
<dbReference type="SUPFAM" id="SSF53383">
    <property type="entry name" value="PLP-dependent transferases"/>
    <property type="match status" value="1"/>
</dbReference>
<evidence type="ECO:0000256" key="2">
    <source>
        <dbReference type="ARBA" id="ARBA00022898"/>
    </source>
</evidence>
<dbReference type="NCBIfam" id="TIGR00707">
    <property type="entry name" value="argD"/>
    <property type="match status" value="1"/>
</dbReference>
<dbReference type="CDD" id="cd00610">
    <property type="entry name" value="OAT_like"/>
    <property type="match status" value="1"/>
</dbReference>
<dbReference type="InterPro" id="IPR005814">
    <property type="entry name" value="Aminotrans_3"/>
</dbReference>
<dbReference type="AlphaFoldDB" id="A0A381PYT3"/>
<dbReference type="PANTHER" id="PTHR11986">
    <property type="entry name" value="AMINOTRANSFERASE CLASS III"/>
    <property type="match status" value="1"/>
</dbReference>
<dbReference type="EMBL" id="UINC01001147">
    <property type="protein sequence ID" value="SUZ72215.1"/>
    <property type="molecule type" value="Genomic_DNA"/>
</dbReference>
<dbReference type="HAMAP" id="MF_01107">
    <property type="entry name" value="ArgD_aminotrans_3"/>
    <property type="match status" value="1"/>
</dbReference>
<gene>
    <name evidence="3" type="ORF">METZ01_LOCUS25069</name>
</gene>
<dbReference type="InterPro" id="IPR015424">
    <property type="entry name" value="PyrdxlP-dep_Trfase"/>
</dbReference>
<dbReference type="InterPro" id="IPR015421">
    <property type="entry name" value="PyrdxlP-dep_Trfase_major"/>
</dbReference>
<dbReference type="GO" id="GO:0006526">
    <property type="term" value="P:L-arginine biosynthetic process"/>
    <property type="evidence" value="ECO:0007669"/>
    <property type="project" value="UniProtKB-ARBA"/>
</dbReference>
<organism evidence="3">
    <name type="scientific">marine metagenome</name>
    <dbReference type="NCBI Taxonomy" id="408172"/>
    <lineage>
        <taxon>unclassified sequences</taxon>
        <taxon>metagenomes</taxon>
        <taxon>ecological metagenomes</taxon>
    </lineage>
</organism>
<dbReference type="GO" id="GO:0030170">
    <property type="term" value="F:pyridoxal phosphate binding"/>
    <property type="evidence" value="ECO:0007669"/>
    <property type="project" value="InterPro"/>
</dbReference>
<dbReference type="InterPro" id="IPR015422">
    <property type="entry name" value="PyrdxlP-dep_Trfase_small"/>
</dbReference>
<dbReference type="Gene3D" id="3.40.640.10">
    <property type="entry name" value="Type I PLP-dependent aspartate aminotransferase-like (Major domain)"/>
    <property type="match status" value="1"/>
</dbReference>
<accession>A0A381PYT3</accession>
<dbReference type="PANTHER" id="PTHR11986:SF113">
    <property type="entry name" value="SUCCINYLORNITHINE TRANSAMINASE"/>
    <property type="match status" value="1"/>
</dbReference>
<evidence type="ECO:0008006" key="4">
    <source>
        <dbReference type="Google" id="ProtNLM"/>
    </source>
</evidence>
<proteinExistence type="inferred from homology"/>
<dbReference type="InterPro" id="IPR050103">
    <property type="entry name" value="Class-III_PLP-dep_AT"/>
</dbReference>
<sequence length="527" mass="57385">MLLEEQLPRIQKLIKEKLGTLPTDALQNEVVMRTAFRRLYQALPRMIRLAVGEQGFVEFCMANRERLLNVGSAVSKKFSATETAEAELKKTSTEKESELKLNNNPKAADLLATAQKVFLPTYAPNLILTHSKGALIWDSDGNEYIDLGSGISVNSLGHLDSDLLQALNIQAGKIWHTTNLYLTEPAIKLAEELVTATFADRVFFCNSGAEANEAAIKIARKYSSLSQPAGKREILTFEGSFHGRTLATVTATAQPKYQQGFEPLPGGFRYCPFNDFDTATEMIGAQTCAVLIEPIQGEGGVNPVKPGFLSHLRKLCDQHDVLLIFDEIQCGMGRTGKLFGYQWENSEDSEQPDNSVTNLKPDIVTMAKALGGGLPIGAMLCTEKVAQTFKPGDHGTTFGGNPIVTAVAGTVFRKVNTPEMMEQVQKKGLVIKNHLEALNDELSLFETIRGRGMMLGAVLSKAWKGKASTMVTACQEEGVLVLVAGPDVLRFLPPLNISTADLQTALDRVGKALKNLHADELSSSTKT</sequence>
<dbReference type="PIRSF" id="PIRSF000521">
    <property type="entry name" value="Transaminase_4ab_Lys_Orn"/>
    <property type="match status" value="1"/>
</dbReference>
<dbReference type="InterPro" id="IPR004636">
    <property type="entry name" value="AcOrn/SuccOrn_fam"/>
</dbReference>
<reference evidence="3" key="1">
    <citation type="submission" date="2018-05" db="EMBL/GenBank/DDBJ databases">
        <authorList>
            <person name="Lanie J.A."/>
            <person name="Ng W.-L."/>
            <person name="Kazmierczak K.M."/>
            <person name="Andrzejewski T.M."/>
            <person name="Davidsen T.M."/>
            <person name="Wayne K.J."/>
            <person name="Tettelin H."/>
            <person name="Glass J.I."/>
            <person name="Rusch D."/>
            <person name="Podicherti R."/>
            <person name="Tsui H.-C.T."/>
            <person name="Winkler M.E."/>
        </authorList>
    </citation>
    <scope>NUCLEOTIDE SEQUENCE</scope>
</reference>
<dbReference type="NCBIfam" id="NF002325">
    <property type="entry name" value="PRK01278.1"/>
    <property type="match status" value="1"/>
</dbReference>
<dbReference type="GO" id="GO:0042802">
    <property type="term" value="F:identical protein binding"/>
    <property type="evidence" value="ECO:0007669"/>
    <property type="project" value="TreeGrafter"/>
</dbReference>
<keyword evidence="2" id="KW-0663">Pyridoxal phosphate</keyword>
<evidence type="ECO:0000256" key="1">
    <source>
        <dbReference type="ARBA" id="ARBA00001933"/>
    </source>
</evidence>
<dbReference type="Pfam" id="PF00202">
    <property type="entry name" value="Aminotran_3"/>
    <property type="match status" value="1"/>
</dbReference>
<protein>
    <recommendedName>
        <fullName evidence="4">Acetylornithine transaminase</fullName>
    </recommendedName>
</protein>
<dbReference type="Gene3D" id="3.90.1150.10">
    <property type="entry name" value="Aspartate Aminotransferase, domain 1"/>
    <property type="match status" value="1"/>
</dbReference>